<dbReference type="Proteomes" id="UP000019402">
    <property type="component" value="Unassembled WGS sequence"/>
</dbReference>
<comment type="caution">
    <text evidence="10">The sequence shown here is derived from an EMBL/GenBank/DDBJ whole genome shotgun (WGS) entry which is preliminary data.</text>
</comment>
<evidence type="ECO:0000256" key="3">
    <source>
        <dbReference type="ARBA" id="ARBA00022722"/>
    </source>
</evidence>
<dbReference type="PANTHER" id="PTHR34405:SF1">
    <property type="entry name" value="CRISPR-ASSOCIATED ENDORIBONUCLEASE CAS2"/>
    <property type="match status" value="1"/>
</dbReference>
<dbReference type="Gene3D" id="3.30.70.240">
    <property type="match status" value="1"/>
</dbReference>
<dbReference type="GO" id="GO:0016787">
    <property type="term" value="F:hydrolase activity"/>
    <property type="evidence" value="ECO:0007669"/>
    <property type="project" value="UniProtKB-KW"/>
</dbReference>
<keyword evidence="8 9" id="KW-0051">Antiviral defense</keyword>
<accession>W7YKI6</accession>
<dbReference type="GO" id="GO:0046872">
    <property type="term" value="F:metal ion binding"/>
    <property type="evidence" value="ECO:0007669"/>
    <property type="project" value="UniProtKB-UniRule"/>
</dbReference>
<keyword evidence="5 9" id="KW-0255">Endonuclease</keyword>
<organism evidence="10 11">
    <name type="scientific">Saccharicrinis fermentans DSM 9555 = JCM 21142</name>
    <dbReference type="NCBI Taxonomy" id="869213"/>
    <lineage>
        <taxon>Bacteria</taxon>
        <taxon>Pseudomonadati</taxon>
        <taxon>Bacteroidota</taxon>
        <taxon>Bacteroidia</taxon>
        <taxon>Marinilabiliales</taxon>
        <taxon>Marinilabiliaceae</taxon>
        <taxon>Saccharicrinis</taxon>
    </lineage>
</organism>
<evidence type="ECO:0000256" key="5">
    <source>
        <dbReference type="ARBA" id="ARBA00022759"/>
    </source>
</evidence>
<evidence type="ECO:0000256" key="1">
    <source>
        <dbReference type="ARBA" id="ARBA00001946"/>
    </source>
</evidence>
<keyword evidence="7 9" id="KW-0460">Magnesium</keyword>
<dbReference type="SUPFAM" id="SSF143430">
    <property type="entry name" value="TTP0101/SSO1404-like"/>
    <property type="match status" value="1"/>
</dbReference>
<dbReference type="HAMAP" id="MF_01471">
    <property type="entry name" value="Cas2"/>
    <property type="match status" value="1"/>
</dbReference>
<protein>
    <recommendedName>
        <fullName evidence="9">CRISPR-associated endoribonuclease Cas2</fullName>
        <ecNumber evidence="9">3.1.-.-</ecNumber>
    </recommendedName>
</protein>
<keyword evidence="11" id="KW-1185">Reference proteome</keyword>
<dbReference type="GO" id="GO:0043571">
    <property type="term" value="P:maintenance of CRISPR repeat elements"/>
    <property type="evidence" value="ECO:0007669"/>
    <property type="project" value="UniProtKB-UniRule"/>
</dbReference>
<keyword evidence="3 9" id="KW-0540">Nuclease</keyword>
<dbReference type="eggNOG" id="COG1343">
    <property type="taxonomic scope" value="Bacteria"/>
</dbReference>
<keyword evidence="6 9" id="KW-0378">Hydrolase</keyword>
<dbReference type="CDD" id="cd09725">
    <property type="entry name" value="Cas2_I_II_III"/>
    <property type="match status" value="1"/>
</dbReference>
<proteinExistence type="inferred from homology"/>
<comment type="subunit">
    <text evidence="9">Homodimer, forms a heterotetramer with a Cas1 homodimer.</text>
</comment>
<dbReference type="EMBL" id="BAMD01000014">
    <property type="protein sequence ID" value="GAF02874.1"/>
    <property type="molecule type" value="Genomic_DNA"/>
</dbReference>
<evidence type="ECO:0000313" key="10">
    <source>
        <dbReference type="EMBL" id="GAF02874.1"/>
    </source>
</evidence>
<keyword evidence="4 9" id="KW-0479">Metal-binding</keyword>
<evidence type="ECO:0000256" key="4">
    <source>
        <dbReference type="ARBA" id="ARBA00022723"/>
    </source>
</evidence>
<dbReference type="InterPro" id="IPR019199">
    <property type="entry name" value="Virulence_VapD/CRISPR_Cas2"/>
</dbReference>
<evidence type="ECO:0000256" key="6">
    <source>
        <dbReference type="ARBA" id="ARBA00022801"/>
    </source>
</evidence>
<name>W7YKI6_9BACT</name>
<gene>
    <name evidence="9" type="primary">cas2</name>
    <name evidence="10" type="ORF">JCM21142_41521</name>
</gene>
<comment type="cofactor">
    <cofactor evidence="1 9">
        <name>Mg(2+)</name>
        <dbReference type="ChEBI" id="CHEBI:18420"/>
    </cofactor>
</comment>
<evidence type="ECO:0000256" key="7">
    <source>
        <dbReference type="ARBA" id="ARBA00022842"/>
    </source>
</evidence>
<evidence type="ECO:0000256" key="8">
    <source>
        <dbReference type="ARBA" id="ARBA00023118"/>
    </source>
</evidence>
<dbReference type="OrthoDB" id="279819at2"/>
<dbReference type="NCBIfam" id="TIGR01573">
    <property type="entry name" value="cas2"/>
    <property type="match status" value="1"/>
</dbReference>
<reference evidence="10 11" key="1">
    <citation type="journal article" date="2014" name="Genome Announc.">
        <title>Draft Genome Sequence of Cytophaga fermentans JCM 21142T, a Facultative Anaerobe Isolated from Marine Mud.</title>
        <authorList>
            <person name="Starns D."/>
            <person name="Oshima K."/>
            <person name="Suda W."/>
            <person name="Iino T."/>
            <person name="Yuki M."/>
            <person name="Inoue J."/>
            <person name="Kitamura K."/>
            <person name="Iida T."/>
            <person name="Darby A."/>
            <person name="Hattori M."/>
            <person name="Ohkuma M."/>
        </authorList>
    </citation>
    <scope>NUCLEOTIDE SEQUENCE [LARGE SCALE GENOMIC DNA]</scope>
    <source>
        <strain evidence="10 11">JCM 21142</strain>
    </source>
</reference>
<dbReference type="STRING" id="869213.GCA_000517085_04304"/>
<dbReference type="PANTHER" id="PTHR34405">
    <property type="entry name" value="CRISPR-ASSOCIATED ENDORIBONUCLEASE CAS2"/>
    <property type="match status" value="1"/>
</dbReference>
<evidence type="ECO:0000313" key="11">
    <source>
        <dbReference type="Proteomes" id="UP000019402"/>
    </source>
</evidence>
<dbReference type="GO" id="GO:0004521">
    <property type="term" value="F:RNA endonuclease activity"/>
    <property type="evidence" value="ECO:0007669"/>
    <property type="project" value="InterPro"/>
</dbReference>
<dbReference type="InterPro" id="IPR021127">
    <property type="entry name" value="CRISPR_associated_Cas2"/>
</dbReference>
<dbReference type="EC" id="3.1.-.-" evidence="9"/>
<comment type="function">
    <text evidence="9">CRISPR (clustered regularly interspaced short palindromic repeat), is an adaptive immune system that provides protection against mobile genetic elements (viruses, transposable elements and conjugative plasmids). CRISPR clusters contain sequences complementary to antecedent mobile elements and target invading nucleic acids. CRISPR clusters are transcribed and processed into CRISPR RNA (crRNA). Functions as a ssRNA-specific endoribonuclease. Involved in the integration of spacer DNA into the CRISPR cassette.</text>
</comment>
<dbReference type="AlphaFoldDB" id="W7YKI6"/>
<dbReference type="Pfam" id="PF09827">
    <property type="entry name" value="CRISPR_Cas2"/>
    <property type="match status" value="1"/>
</dbReference>
<comment type="similarity">
    <text evidence="2 9">Belongs to the CRISPR-associated endoribonuclease Cas2 protein family.</text>
</comment>
<evidence type="ECO:0000256" key="9">
    <source>
        <dbReference type="HAMAP-Rule" id="MF_01471"/>
    </source>
</evidence>
<dbReference type="GO" id="GO:0051607">
    <property type="term" value="P:defense response to virus"/>
    <property type="evidence" value="ECO:0007669"/>
    <property type="project" value="UniProtKB-UniRule"/>
</dbReference>
<feature type="binding site" evidence="9">
    <location>
        <position position="8"/>
    </location>
    <ligand>
        <name>Mg(2+)</name>
        <dbReference type="ChEBI" id="CHEBI:18420"/>
        <note>catalytic</note>
    </ligand>
</feature>
<sequence>MYVILMYDMGEKRVGKMLKLCRQYLNWIQNSVFEGEITEVKLKELISKAEMIMNEEEQDSLILFKSREQKWLEKEVVGYEKNDLDQFL</sequence>
<evidence type="ECO:0000256" key="2">
    <source>
        <dbReference type="ARBA" id="ARBA00009959"/>
    </source>
</evidence>
<dbReference type="RefSeq" id="WP_027473555.1">
    <property type="nucleotide sequence ID" value="NZ_BAMD01000014.1"/>
</dbReference>